<feature type="region of interest" description="Disordered" evidence="1">
    <location>
        <begin position="1"/>
        <end position="224"/>
    </location>
</feature>
<evidence type="ECO:0000313" key="3">
    <source>
        <dbReference type="Proteomes" id="UP000274922"/>
    </source>
</evidence>
<protein>
    <submittedName>
        <fullName evidence="2">Uncharacterized protein</fullName>
    </submittedName>
</protein>
<feature type="region of interest" description="Disordered" evidence="1">
    <location>
        <begin position="507"/>
        <end position="541"/>
    </location>
</feature>
<feature type="compositionally biased region" description="Low complexity" evidence="1">
    <location>
        <begin position="65"/>
        <end position="97"/>
    </location>
</feature>
<accession>A0A4P9X9J5</accession>
<feature type="compositionally biased region" description="Pro residues" evidence="1">
    <location>
        <begin position="146"/>
        <end position="162"/>
    </location>
</feature>
<name>A0A4P9X9J5_9FUNG</name>
<feature type="compositionally biased region" description="Low complexity" evidence="1">
    <location>
        <begin position="208"/>
        <end position="224"/>
    </location>
</feature>
<dbReference type="Proteomes" id="UP000274922">
    <property type="component" value="Unassembled WGS sequence"/>
</dbReference>
<feature type="compositionally biased region" description="Low complexity" evidence="1">
    <location>
        <begin position="517"/>
        <end position="532"/>
    </location>
</feature>
<evidence type="ECO:0000256" key="1">
    <source>
        <dbReference type="SAM" id="MobiDB-lite"/>
    </source>
</evidence>
<dbReference type="STRING" id="1555241.A0A4P9X9J5"/>
<evidence type="ECO:0000313" key="2">
    <source>
        <dbReference type="EMBL" id="RKP02013.1"/>
    </source>
</evidence>
<dbReference type="EMBL" id="ML014154">
    <property type="protein sequence ID" value="RKP02013.1"/>
    <property type="molecule type" value="Genomic_DNA"/>
</dbReference>
<proteinExistence type="predicted"/>
<organism evidence="2 3">
    <name type="scientific">Caulochytrium protostelioides</name>
    <dbReference type="NCBI Taxonomy" id="1555241"/>
    <lineage>
        <taxon>Eukaryota</taxon>
        <taxon>Fungi</taxon>
        <taxon>Fungi incertae sedis</taxon>
        <taxon>Chytridiomycota</taxon>
        <taxon>Chytridiomycota incertae sedis</taxon>
        <taxon>Chytridiomycetes</taxon>
        <taxon>Caulochytriales</taxon>
        <taxon>Caulochytriaceae</taxon>
        <taxon>Caulochytrium</taxon>
    </lineage>
</organism>
<reference evidence="3" key="1">
    <citation type="journal article" date="2018" name="Nat. Microbiol.">
        <title>Leveraging single-cell genomics to expand the fungal tree of life.</title>
        <authorList>
            <person name="Ahrendt S.R."/>
            <person name="Quandt C.A."/>
            <person name="Ciobanu D."/>
            <person name="Clum A."/>
            <person name="Salamov A."/>
            <person name="Andreopoulos B."/>
            <person name="Cheng J.F."/>
            <person name="Woyke T."/>
            <person name="Pelin A."/>
            <person name="Henrissat B."/>
            <person name="Reynolds N.K."/>
            <person name="Benny G.L."/>
            <person name="Smith M.E."/>
            <person name="James T.Y."/>
            <person name="Grigoriev I.V."/>
        </authorList>
    </citation>
    <scope>NUCLEOTIDE SEQUENCE [LARGE SCALE GENOMIC DNA]</scope>
    <source>
        <strain evidence="3">ATCC 52028</strain>
    </source>
</reference>
<dbReference type="AlphaFoldDB" id="A0A4P9X9J5"/>
<dbReference type="PRINTS" id="PR01217">
    <property type="entry name" value="PRICHEXTENSN"/>
</dbReference>
<gene>
    <name evidence="2" type="ORF">CXG81DRAFT_25307</name>
</gene>
<sequence>MARPIEIPRTPSPLAPDAMCTPTLSTVRPIPRSAHQIPTPQSKHHAPSPPERYLAHGSPREVDAAAEALAPAPCDDVSASAPLAADDAPPAQEAKPPLRTPLADGPDGPYSGSPSARSSMKATAAAAAAASSTLPTASSTPTATPTTPPMAPLPASAPPRPPSRSRSGRCGDPRASTPVGLPPASGTRAGSSGTLAWAPRRPPHREAAAPVRGVPPSGLPAAARAPADAGVQGHAAHAHARAMHAVYAMGAMHAAASQRLWPGFARRGRPHPYAFAVAAATSALAPPLIPPSAPPLMPAQRPVWPVVPPTQAHPIETLACPAAVDAVIAGTFEVPPPPPPPTPPLDVLEPCAAPSPSVAPSPWAVYPVGVTPPPLTALLRPPVPYSAAASPYRACFYTDRRRAADIAELEVLARWIHPSCSGLPLTADSNALNGANGGGSGSGAAVAAPPGPRLSWASLCAEFERMVRIAGTREFQVRLARLTQWIVASLALPGPLAAQSYASRPATASGPWPWPARPDGAAAGSGAGASPAAAPPTTAPSHAAATGFWATAAELRDMQEGVLAALAAHAA</sequence>
<keyword evidence="3" id="KW-1185">Reference proteome</keyword>
<feature type="compositionally biased region" description="Low complexity" evidence="1">
    <location>
        <begin position="115"/>
        <end position="145"/>
    </location>
</feature>